<organism evidence="3 4">
    <name type="scientific">Imshaugia aleurites</name>
    <dbReference type="NCBI Taxonomy" id="172621"/>
    <lineage>
        <taxon>Eukaryota</taxon>
        <taxon>Fungi</taxon>
        <taxon>Dikarya</taxon>
        <taxon>Ascomycota</taxon>
        <taxon>Pezizomycotina</taxon>
        <taxon>Lecanoromycetes</taxon>
        <taxon>OSLEUM clade</taxon>
        <taxon>Lecanoromycetidae</taxon>
        <taxon>Lecanorales</taxon>
        <taxon>Lecanorineae</taxon>
        <taxon>Parmeliaceae</taxon>
        <taxon>Imshaugia</taxon>
    </lineage>
</organism>
<dbReference type="Pfam" id="PF01636">
    <property type="entry name" value="APH"/>
    <property type="match status" value="1"/>
</dbReference>
<dbReference type="InterPro" id="IPR011009">
    <property type="entry name" value="Kinase-like_dom_sf"/>
</dbReference>
<proteinExistence type="predicted"/>
<reference evidence="3" key="1">
    <citation type="submission" date="2021-03" db="EMBL/GenBank/DDBJ databases">
        <authorList>
            <person name="Tagirdzhanova G."/>
        </authorList>
    </citation>
    <scope>NUCLEOTIDE SEQUENCE</scope>
</reference>
<dbReference type="PANTHER" id="PTHR21310">
    <property type="entry name" value="AMINOGLYCOSIDE PHOSPHOTRANSFERASE-RELATED-RELATED"/>
    <property type="match status" value="1"/>
</dbReference>
<evidence type="ECO:0000259" key="2">
    <source>
        <dbReference type="Pfam" id="PF01636"/>
    </source>
</evidence>
<name>A0A8H3IPZ8_9LECA</name>
<sequence length="421" mass="47236">MEHAISLPTANSEAESNPDAYRSAQERDILTRLEQVDLTALSSLASRLRSGVSCIIPALVRDGQGHLDVKAAQSQTGGQNCNIDIQFEDGIVWLARIRLTDALLPPRPTQAFIFQSKVCTLKYLENTLVPAPKLIHFANESTENPVGVPFILMEKLEGSPLTWDTTTSIQKTKVLEQLADIFLALEEHHFHSTGSLGFENGSKTVCGFAQSQLFDFPDIPLGPFNDLASSLRAILAQQKRLIANGEDMIQEVIALHNGAGFYLKHFDDKGDHILVDRDFNITGIIDWEFASLEPKALAFSSPCFLWPVGDFYAGNNRLSSEEMEFAAIFERRQRKDMAHLIRNGRKMQRYLFPVGGYPQEHEEFEAMFNGLHAAWTEDKSQLVPYQIWKDKALKRYAGDAQLLRLLRAEQLLNSTVNSSLE</sequence>
<feature type="domain" description="Aminoglycoside phosphotransferase" evidence="2">
    <location>
        <begin position="121"/>
        <end position="293"/>
    </location>
</feature>
<dbReference type="AlphaFoldDB" id="A0A8H3IPZ8"/>
<dbReference type="EMBL" id="CAJPDT010000032">
    <property type="protein sequence ID" value="CAF9923150.1"/>
    <property type="molecule type" value="Genomic_DNA"/>
</dbReference>
<dbReference type="InterPro" id="IPR051678">
    <property type="entry name" value="AGP_Transferase"/>
</dbReference>
<evidence type="ECO:0000313" key="4">
    <source>
        <dbReference type="Proteomes" id="UP000664534"/>
    </source>
</evidence>
<comment type="caution">
    <text evidence="3">The sequence shown here is derived from an EMBL/GenBank/DDBJ whole genome shotgun (WGS) entry which is preliminary data.</text>
</comment>
<evidence type="ECO:0000256" key="1">
    <source>
        <dbReference type="SAM" id="MobiDB-lite"/>
    </source>
</evidence>
<dbReference type="InterPro" id="IPR002575">
    <property type="entry name" value="Aminoglycoside_PTrfase"/>
</dbReference>
<accession>A0A8H3IPZ8</accession>
<dbReference type="OrthoDB" id="5327538at2759"/>
<dbReference type="PANTHER" id="PTHR21310:SF15">
    <property type="entry name" value="AMINOGLYCOSIDE PHOSPHOTRANSFERASE DOMAIN-CONTAINING PROTEIN"/>
    <property type="match status" value="1"/>
</dbReference>
<feature type="region of interest" description="Disordered" evidence="1">
    <location>
        <begin position="1"/>
        <end position="23"/>
    </location>
</feature>
<gene>
    <name evidence="3" type="ORF">IMSHALPRED_005864</name>
</gene>
<keyword evidence="4" id="KW-1185">Reference proteome</keyword>
<dbReference type="SUPFAM" id="SSF56112">
    <property type="entry name" value="Protein kinase-like (PK-like)"/>
    <property type="match status" value="1"/>
</dbReference>
<protein>
    <recommendedName>
        <fullName evidence="2">Aminoglycoside phosphotransferase domain-containing protein</fullName>
    </recommendedName>
</protein>
<dbReference type="Proteomes" id="UP000664534">
    <property type="component" value="Unassembled WGS sequence"/>
</dbReference>
<evidence type="ECO:0000313" key="3">
    <source>
        <dbReference type="EMBL" id="CAF9923150.1"/>
    </source>
</evidence>